<dbReference type="Proteomes" id="UP000054107">
    <property type="component" value="Unassembled WGS sequence"/>
</dbReference>
<dbReference type="Gene3D" id="3.30.420.10">
    <property type="entry name" value="Ribonuclease H-like superfamily/Ribonuclease H"/>
    <property type="match status" value="1"/>
</dbReference>
<evidence type="ECO:0000259" key="1">
    <source>
        <dbReference type="PROSITE" id="PS50994"/>
    </source>
</evidence>
<sequence length="150" mass="16991">QDRSLNIFATQVVENKKEDLDYMTPPDADRDGILQEIHQFGHFGAQAIVREVHSQGLHWANVYDEAKKLVSSCPECQKHKISKRGWHPLKNVVSLQPMSHCSVDLAGPLTPTLDGYVYVMVVTDIYTKYIIVRPLKTKESTVVSKYVLPV</sequence>
<gene>
    <name evidence="2" type="primary">PARPA_08752.1 scaffold 34153</name>
</gene>
<accession>A0A0B7NI17</accession>
<dbReference type="Pfam" id="PF17921">
    <property type="entry name" value="Integrase_H2C2"/>
    <property type="match status" value="1"/>
</dbReference>
<dbReference type="GO" id="GO:0005634">
    <property type="term" value="C:nucleus"/>
    <property type="evidence" value="ECO:0007669"/>
    <property type="project" value="UniProtKB-ARBA"/>
</dbReference>
<dbReference type="InterPro" id="IPR052160">
    <property type="entry name" value="Gypsy_RT_Integrase-like"/>
</dbReference>
<protein>
    <recommendedName>
        <fullName evidence="1">Integrase catalytic domain-containing protein</fullName>
    </recommendedName>
</protein>
<evidence type="ECO:0000313" key="2">
    <source>
        <dbReference type="EMBL" id="CEP14566.1"/>
    </source>
</evidence>
<reference evidence="2 3" key="1">
    <citation type="submission" date="2014-09" db="EMBL/GenBank/DDBJ databases">
        <authorList>
            <person name="Ellenberger Sabrina"/>
        </authorList>
    </citation>
    <scope>NUCLEOTIDE SEQUENCE [LARGE SCALE GENOMIC DNA]</scope>
    <source>
        <strain evidence="2 3">CBS 412.66</strain>
    </source>
</reference>
<dbReference type="InterPro" id="IPR012337">
    <property type="entry name" value="RNaseH-like_sf"/>
</dbReference>
<dbReference type="SUPFAM" id="SSF53098">
    <property type="entry name" value="Ribonuclease H-like"/>
    <property type="match status" value="1"/>
</dbReference>
<dbReference type="PROSITE" id="PS50994">
    <property type="entry name" value="INTEGRASE"/>
    <property type="match status" value="1"/>
</dbReference>
<evidence type="ECO:0000313" key="3">
    <source>
        <dbReference type="Proteomes" id="UP000054107"/>
    </source>
</evidence>
<organism evidence="2 3">
    <name type="scientific">Parasitella parasitica</name>
    <dbReference type="NCBI Taxonomy" id="35722"/>
    <lineage>
        <taxon>Eukaryota</taxon>
        <taxon>Fungi</taxon>
        <taxon>Fungi incertae sedis</taxon>
        <taxon>Mucoromycota</taxon>
        <taxon>Mucoromycotina</taxon>
        <taxon>Mucoromycetes</taxon>
        <taxon>Mucorales</taxon>
        <taxon>Mucorineae</taxon>
        <taxon>Mucoraceae</taxon>
        <taxon>Parasitella</taxon>
    </lineage>
</organism>
<dbReference type="PANTHER" id="PTHR47266">
    <property type="entry name" value="ENDONUCLEASE-RELATED"/>
    <property type="match status" value="1"/>
</dbReference>
<name>A0A0B7NI17_9FUNG</name>
<keyword evidence="3" id="KW-1185">Reference proteome</keyword>
<dbReference type="AlphaFoldDB" id="A0A0B7NI17"/>
<dbReference type="GO" id="GO:0003676">
    <property type="term" value="F:nucleic acid binding"/>
    <property type="evidence" value="ECO:0007669"/>
    <property type="project" value="InterPro"/>
</dbReference>
<dbReference type="EMBL" id="LN731422">
    <property type="protein sequence ID" value="CEP14566.1"/>
    <property type="molecule type" value="Genomic_DNA"/>
</dbReference>
<dbReference type="OrthoDB" id="2285305at2759"/>
<feature type="non-terminal residue" evidence="2">
    <location>
        <position position="1"/>
    </location>
</feature>
<dbReference type="InterPro" id="IPR036397">
    <property type="entry name" value="RNaseH_sf"/>
</dbReference>
<feature type="domain" description="Integrase catalytic" evidence="1">
    <location>
        <begin position="93"/>
        <end position="150"/>
    </location>
</feature>
<dbReference type="GO" id="GO:0015074">
    <property type="term" value="P:DNA integration"/>
    <property type="evidence" value="ECO:0007669"/>
    <property type="project" value="InterPro"/>
</dbReference>
<proteinExistence type="predicted"/>
<dbReference type="InterPro" id="IPR001584">
    <property type="entry name" value="Integrase_cat-core"/>
</dbReference>
<dbReference type="Gene3D" id="1.10.340.70">
    <property type="match status" value="1"/>
</dbReference>
<dbReference type="STRING" id="35722.A0A0B7NI17"/>
<dbReference type="InterPro" id="IPR041588">
    <property type="entry name" value="Integrase_H2C2"/>
</dbReference>